<sequence>MAPSQMVSLNGAAVADNVYQPVVQREAFEMQMEDDPDANSIIVQERPSLGAKLTVTLISSVVICLCLVKLFYYN</sequence>
<keyword evidence="2" id="KW-1185">Reference proteome</keyword>
<dbReference type="AlphaFoldDB" id="A0A7E4VAF1"/>
<proteinExistence type="predicted"/>
<protein>
    <submittedName>
        <fullName evidence="3">Transmembrane protein</fullName>
    </submittedName>
</protein>
<name>A0A7E4VAF1_PANRE</name>
<dbReference type="Proteomes" id="UP000492821">
    <property type="component" value="Unassembled WGS sequence"/>
</dbReference>
<keyword evidence="1" id="KW-1133">Transmembrane helix</keyword>
<keyword evidence="1" id="KW-0472">Membrane</keyword>
<reference evidence="2" key="1">
    <citation type="journal article" date="2013" name="Genetics">
        <title>The draft genome and transcriptome of Panagrellus redivivus are shaped by the harsh demands of a free-living lifestyle.</title>
        <authorList>
            <person name="Srinivasan J."/>
            <person name="Dillman A.R."/>
            <person name="Macchietto M.G."/>
            <person name="Heikkinen L."/>
            <person name="Lakso M."/>
            <person name="Fracchia K.M."/>
            <person name="Antoshechkin I."/>
            <person name="Mortazavi A."/>
            <person name="Wong G."/>
            <person name="Sternberg P.W."/>
        </authorList>
    </citation>
    <scope>NUCLEOTIDE SEQUENCE [LARGE SCALE GENOMIC DNA]</scope>
    <source>
        <strain evidence="2">MT8872</strain>
    </source>
</reference>
<evidence type="ECO:0000313" key="2">
    <source>
        <dbReference type="Proteomes" id="UP000492821"/>
    </source>
</evidence>
<feature type="transmembrane region" description="Helical" evidence="1">
    <location>
        <begin position="53"/>
        <end position="72"/>
    </location>
</feature>
<organism evidence="2 3">
    <name type="scientific">Panagrellus redivivus</name>
    <name type="common">Microworm</name>
    <dbReference type="NCBI Taxonomy" id="6233"/>
    <lineage>
        <taxon>Eukaryota</taxon>
        <taxon>Metazoa</taxon>
        <taxon>Ecdysozoa</taxon>
        <taxon>Nematoda</taxon>
        <taxon>Chromadorea</taxon>
        <taxon>Rhabditida</taxon>
        <taxon>Tylenchina</taxon>
        <taxon>Panagrolaimomorpha</taxon>
        <taxon>Panagrolaimoidea</taxon>
        <taxon>Panagrolaimidae</taxon>
        <taxon>Panagrellus</taxon>
    </lineage>
</organism>
<evidence type="ECO:0000313" key="3">
    <source>
        <dbReference type="WBParaSite" id="Pan_g17960.t1"/>
    </source>
</evidence>
<evidence type="ECO:0000256" key="1">
    <source>
        <dbReference type="SAM" id="Phobius"/>
    </source>
</evidence>
<reference evidence="3" key="2">
    <citation type="submission" date="2020-10" db="UniProtKB">
        <authorList>
            <consortium name="WormBaseParasite"/>
        </authorList>
    </citation>
    <scope>IDENTIFICATION</scope>
</reference>
<keyword evidence="1" id="KW-0812">Transmembrane</keyword>
<dbReference type="WBParaSite" id="Pan_g17960.t1">
    <property type="protein sequence ID" value="Pan_g17960.t1"/>
    <property type="gene ID" value="Pan_g17960"/>
</dbReference>
<accession>A0A7E4VAF1</accession>